<accession>A0A1B0EYT5</accession>
<evidence type="ECO:0000313" key="4">
    <source>
        <dbReference type="EMBL" id="MBC1177670.1"/>
    </source>
</evidence>
<protein>
    <submittedName>
        <fullName evidence="4">Putative thrombospondin-like protein</fullName>
    </submittedName>
</protein>
<feature type="domain" description="Thrombospondin-like N-terminal" evidence="3">
    <location>
        <begin position="34"/>
        <end position="218"/>
    </location>
</feature>
<feature type="chain" id="PRO_5044555610" evidence="2">
    <location>
        <begin position="25"/>
        <end position="293"/>
    </location>
</feature>
<reference evidence="5" key="3">
    <citation type="submission" date="2020-05" db="UniProtKB">
        <authorList>
            <consortium name="EnsemblMetazoa"/>
        </authorList>
    </citation>
    <scope>IDENTIFICATION</scope>
    <source>
        <strain evidence="5">Jacobina</strain>
    </source>
</reference>
<keyword evidence="6" id="KW-1185">Reference proteome</keyword>
<keyword evidence="2" id="KW-0732">Signal</keyword>
<dbReference type="EnsemblMetazoa" id="LLOJ006189-RA">
    <property type="protein sequence ID" value="LLOJ006189-PA"/>
    <property type="gene ID" value="LLOJ006189"/>
</dbReference>
<dbReference type="EMBL" id="AJWK01019918">
    <property type="status" value="NOT_ANNOTATED_CDS"/>
    <property type="molecule type" value="Genomic_DNA"/>
</dbReference>
<evidence type="ECO:0000256" key="2">
    <source>
        <dbReference type="SAM" id="SignalP"/>
    </source>
</evidence>
<dbReference type="EMBL" id="AJWK01019919">
    <property type="status" value="NOT_ANNOTATED_CDS"/>
    <property type="molecule type" value="Genomic_DNA"/>
</dbReference>
<evidence type="ECO:0000259" key="3">
    <source>
        <dbReference type="SMART" id="SM00210"/>
    </source>
</evidence>
<name>A0A1B0EYT5_LUTLO</name>
<reference evidence="6" key="1">
    <citation type="submission" date="2012-05" db="EMBL/GenBank/DDBJ databases">
        <title>Whole Genome Assembly of Lutzomyia longipalpis.</title>
        <authorList>
            <person name="Richards S."/>
            <person name="Qu C."/>
            <person name="Dillon R."/>
            <person name="Worley K."/>
            <person name="Scherer S."/>
            <person name="Batterton M."/>
            <person name="Taylor A."/>
            <person name="Hawes A."/>
            <person name="Hernandez B."/>
            <person name="Kovar C."/>
            <person name="Mandapat C."/>
            <person name="Pham C."/>
            <person name="Qu C."/>
            <person name="Jing C."/>
            <person name="Bess C."/>
            <person name="Bandaranaike D."/>
            <person name="Ngo D."/>
            <person name="Ongeri F."/>
            <person name="Arias F."/>
            <person name="Lara F."/>
            <person name="Weissenberger G."/>
            <person name="Kamau G."/>
            <person name="Han H."/>
            <person name="Shen H."/>
            <person name="Dinh H."/>
            <person name="Khalil I."/>
            <person name="Jones J."/>
            <person name="Shafer J."/>
            <person name="Jayaseelan J."/>
            <person name="Quiroz J."/>
            <person name="Blankenburg K."/>
            <person name="Nguyen L."/>
            <person name="Jackson L."/>
            <person name="Francisco L."/>
            <person name="Tang L.-Y."/>
            <person name="Pu L.-L."/>
            <person name="Perales L."/>
            <person name="Lorensuhewa L."/>
            <person name="Munidasa M."/>
            <person name="Coyle M."/>
            <person name="Taylor M."/>
            <person name="Puazo M."/>
            <person name="Firestine M."/>
            <person name="Scheel M."/>
            <person name="Javaid M."/>
            <person name="Wang M."/>
            <person name="Li M."/>
            <person name="Tabassum N."/>
            <person name="Saada N."/>
            <person name="Osuji N."/>
            <person name="Aqrawi P."/>
            <person name="Fu Q."/>
            <person name="Thornton R."/>
            <person name="Raj R."/>
            <person name="Goodspeed R."/>
            <person name="Mata R."/>
            <person name="Najjar R."/>
            <person name="Gubbala S."/>
            <person name="Lee S."/>
            <person name="Denson S."/>
            <person name="Patil S."/>
            <person name="Macmil S."/>
            <person name="Qi S."/>
            <person name="Matskevitch T."/>
            <person name="Palculict T."/>
            <person name="Mathew T."/>
            <person name="Vee V."/>
            <person name="Velamala V."/>
            <person name="Korchina V."/>
            <person name="Cai W."/>
            <person name="Liu W."/>
            <person name="Dai W."/>
            <person name="Zou X."/>
            <person name="Zhu Y."/>
            <person name="Zhang Y."/>
            <person name="Wu Y.-Q."/>
            <person name="Xin Y."/>
            <person name="Nazarath L."/>
            <person name="Kovar C."/>
            <person name="Han Y."/>
            <person name="Muzny D."/>
            <person name="Gibbs R."/>
        </authorList>
    </citation>
    <scope>NUCLEOTIDE SEQUENCE [LARGE SCALE GENOMIC DNA]</scope>
    <source>
        <strain evidence="6">Jacobina</strain>
    </source>
</reference>
<dbReference type="VEuPathDB" id="VectorBase:LLONM1_000804"/>
<dbReference type="SMART" id="SM00210">
    <property type="entry name" value="TSPN"/>
    <property type="match status" value="1"/>
</dbReference>
<proteinExistence type="predicted"/>
<evidence type="ECO:0000256" key="1">
    <source>
        <dbReference type="ARBA" id="ARBA00022737"/>
    </source>
</evidence>
<dbReference type="AlphaFoldDB" id="A0A1B0EYT5"/>
<dbReference type="InterPro" id="IPR013320">
    <property type="entry name" value="ConA-like_dom_sf"/>
</dbReference>
<dbReference type="SUPFAM" id="SSF49899">
    <property type="entry name" value="Concanavalin A-like lectins/glucanases"/>
    <property type="match status" value="2"/>
</dbReference>
<evidence type="ECO:0000313" key="6">
    <source>
        <dbReference type="Proteomes" id="UP000092461"/>
    </source>
</evidence>
<dbReference type="EMBL" id="GITU01008967">
    <property type="protein sequence ID" value="MBC1177670.1"/>
    <property type="molecule type" value="Transcribed_RNA"/>
</dbReference>
<sequence>MRNIMVSVLIMPLLLGPNVLQSDADPESRDMFLEYNLLDAVALPNDGVEYITDSDNFPVLNIQKEADIKTPYRLILPERLNDFQISGIMRLESLAGGYIFSIVNPLETIVQLGVHLSPVASDFMNITLYYTDPSYDSSRELSAFEIPYTKEWFNFAFKVLHDTLIFYLDCEEFSSAKIKRQPTILTFDSASTLFVGGYIFSIVNPLETIVQLGVHLSPVASDFMNITLYYTDPSYDSSRELSAFEIPYTKEWFNFAFKVLHDTLIFYLDCEEFSSAKIKRQPTILTFDSASTL</sequence>
<organism evidence="5 6">
    <name type="scientific">Lutzomyia longipalpis</name>
    <name type="common">Sand fly</name>
    <dbReference type="NCBI Taxonomy" id="7200"/>
    <lineage>
        <taxon>Eukaryota</taxon>
        <taxon>Metazoa</taxon>
        <taxon>Ecdysozoa</taxon>
        <taxon>Arthropoda</taxon>
        <taxon>Hexapoda</taxon>
        <taxon>Insecta</taxon>
        <taxon>Pterygota</taxon>
        <taxon>Neoptera</taxon>
        <taxon>Endopterygota</taxon>
        <taxon>Diptera</taxon>
        <taxon>Nematocera</taxon>
        <taxon>Psychodoidea</taxon>
        <taxon>Psychodidae</taxon>
        <taxon>Lutzomyia</taxon>
        <taxon>Lutzomyia</taxon>
    </lineage>
</organism>
<dbReference type="Proteomes" id="UP000092461">
    <property type="component" value="Unassembled WGS sequence"/>
</dbReference>
<evidence type="ECO:0000313" key="5">
    <source>
        <dbReference type="EnsemblMetazoa" id="LLOJ006189-PA"/>
    </source>
</evidence>
<keyword evidence="1" id="KW-0677">Repeat</keyword>
<dbReference type="EMBL" id="AJWK01019921">
    <property type="status" value="NOT_ANNOTATED_CDS"/>
    <property type="molecule type" value="Genomic_DNA"/>
</dbReference>
<dbReference type="VEuPathDB" id="VectorBase:LLOJ006189"/>
<dbReference type="EMBL" id="AJWK01019920">
    <property type="status" value="NOT_ANNOTATED_CDS"/>
    <property type="molecule type" value="Genomic_DNA"/>
</dbReference>
<reference evidence="4" key="2">
    <citation type="journal article" date="2020" name="BMC">
        <title>Leishmania infection induces a limited differential gene expression in the sand fly midgut.</title>
        <authorList>
            <person name="Coutinho-Abreu I.V."/>
            <person name="Serafim T.D."/>
            <person name="Meneses C."/>
            <person name="Kamhawi S."/>
            <person name="Oliveira F."/>
            <person name="Valenzuela J.G."/>
        </authorList>
    </citation>
    <scope>NUCLEOTIDE SEQUENCE</scope>
    <source>
        <strain evidence="4">Jacobina</strain>
        <tissue evidence="4">Midgut</tissue>
    </source>
</reference>
<dbReference type="Gene3D" id="2.60.120.200">
    <property type="match status" value="2"/>
</dbReference>
<feature type="signal peptide" evidence="2">
    <location>
        <begin position="1"/>
        <end position="24"/>
    </location>
</feature>
<dbReference type="InterPro" id="IPR048287">
    <property type="entry name" value="TSPN-like_N"/>
</dbReference>